<feature type="non-terminal residue" evidence="16">
    <location>
        <position position="593"/>
    </location>
</feature>
<dbReference type="InterPro" id="IPR012910">
    <property type="entry name" value="Plug_dom"/>
</dbReference>
<feature type="chain" id="PRO_5021797476" evidence="13">
    <location>
        <begin position="29"/>
        <end position="593"/>
    </location>
</feature>
<keyword evidence="2 10" id="KW-0813">Transport</keyword>
<dbReference type="GO" id="GO:0006811">
    <property type="term" value="P:monoatomic ion transport"/>
    <property type="evidence" value="ECO:0007669"/>
    <property type="project" value="UniProtKB-KW"/>
</dbReference>
<evidence type="ECO:0000256" key="11">
    <source>
        <dbReference type="RuleBase" id="RU003357"/>
    </source>
</evidence>
<dbReference type="InterPro" id="IPR036942">
    <property type="entry name" value="Beta-barrel_TonB_sf"/>
</dbReference>
<organism evidence="16 17">
    <name type="scientific">Eiseniibacteriota bacterium</name>
    <dbReference type="NCBI Taxonomy" id="2212470"/>
    <lineage>
        <taxon>Bacteria</taxon>
        <taxon>Candidatus Eiseniibacteriota</taxon>
    </lineage>
</organism>
<dbReference type="Proteomes" id="UP000316852">
    <property type="component" value="Unassembled WGS sequence"/>
</dbReference>
<name>A0A538T4P1_UNCEI</name>
<evidence type="ECO:0000256" key="4">
    <source>
        <dbReference type="ARBA" id="ARBA00022692"/>
    </source>
</evidence>
<keyword evidence="7 11" id="KW-0798">TonB box</keyword>
<comment type="subcellular location">
    <subcellularLocation>
        <location evidence="1 10">Cell outer membrane</location>
        <topology evidence="1 10">Multi-pass membrane protein</topology>
    </subcellularLocation>
</comment>
<evidence type="ECO:0000256" key="12">
    <source>
        <dbReference type="SAM" id="MobiDB-lite"/>
    </source>
</evidence>
<sequence length="593" mass="63996">MGPLVSTLRRVFAALLFLSLTFSITGTALPDDDEGSPAPSAPPAEPAPERPRYRLEPIVVTPNRLPIRLDRVPSDVTVISPERLLAKRPFLIADALRDAPGIDVQRSGTLGKLTDVRLRGADPRQTLVLFDGIPLNGPWLGSFDFADFMGSGSNQVEILGGPASSLYGSGAVGGVIQILSAPGTGEARRSVFADYGEGRTFRQGFTWQGPAGATRAGLSVTRLTSEGSGARDAYAGLNAQLHLEIPVGKEHLRLGALATQGDKELPFDFLFDTSDTTLSPFGSLKQIRDPNNQEKDRILAGSVAYERDLGEHASLEGEVSGFAGEIENQNPPNPPSTTDYQRTQLDNSRSIASIRARVFPADWLRAVLGAEYRTEGVDRLDDSNSGGFGGVTSVVEDVQSRSLFAQAHFEWGGRVALDPGIRLEDHSRFGSYGIPRVALGVHFPGTGIKLRGGYGRAFVAPTLTDLFYPGFGSPTLRPERSRTWEAGVDGSWLEGRATAKATWYATRFRDLIQSNSFFVADNVGSARIEGEEYAARISPSNRLWIQARAARLLGKNLVTGARLAKRPAWRAGVSLEGEPARGLIAIADWWWSA</sequence>
<dbReference type="Pfam" id="PF00593">
    <property type="entry name" value="TonB_dep_Rec_b-barrel"/>
    <property type="match status" value="1"/>
</dbReference>
<evidence type="ECO:0000259" key="14">
    <source>
        <dbReference type="Pfam" id="PF00593"/>
    </source>
</evidence>
<evidence type="ECO:0000256" key="9">
    <source>
        <dbReference type="ARBA" id="ARBA00023237"/>
    </source>
</evidence>
<dbReference type="AlphaFoldDB" id="A0A538T4P1"/>
<keyword evidence="3 10" id="KW-1134">Transmembrane beta strand</keyword>
<dbReference type="InterPro" id="IPR039426">
    <property type="entry name" value="TonB-dep_rcpt-like"/>
</dbReference>
<comment type="caution">
    <text evidence="16">The sequence shown here is derived from an EMBL/GenBank/DDBJ whole genome shotgun (WGS) entry which is preliminary data.</text>
</comment>
<dbReference type="PANTHER" id="PTHR30069:SF53">
    <property type="entry name" value="COLICIN I RECEPTOR-RELATED"/>
    <property type="match status" value="1"/>
</dbReference>
<evidence type="ECO:0000256" key="13">
    <source>
        <dbReference type="SAM" id="SignalP"/>
    </source>
</evidence>
<dbReference type="InterPro" id="IPR037066">
    <property type="entry name" value="Plug_dom_sf"/>
</dbReference>
<feature type="signal peptide" evidence="13">
    <location>
        <begin position="1"/>
        <end position="28"/>
    </location>
</feature>
<dbReference type="GO" id="GO:0009279">
    <property type="term" value="C:cell outer membrane"/>
    <property type="evidence" value="ECO:0007669"/>
    <property type="project" value="UniProtKB-SubCell"/>
</dbReference>
<keyword evidence="8 10" id="KW-0472">Membrane</keyword>
<dbReference type="Gene3D" id="2.170.130.10">
    <property type="entry name" value="TonB-dependent receptor, plug domain"/>
    <property type="match status" value="1"/>
</dbReference>
<dbReference type="Pfam" id="PF07715">
    <property type="entry name" value="Plug"/>
    <property type="match status" value="1"/>
</dbReference>
<feature type="domain" description="TonB-dependent receptor plug" evidence="15">
    <location>
        <begin position="70"/>
        <end position="175"/>
    </location>
</feature>
<dbReference type="GO" id="GO:0015889">
    <property type="term" value="P:cobalamin transport"/>
    <property type="evidence" value="ECO:0007669"/>
    <property type="project" value="TreeGrafter"/>
</dbReference>
<dbReference type="SUPFAM" id="SSF56935">
    <property type="entry name" value="Porins"/>
    <property type="match status" value="1"/>
</dbReference>
<dbReference type="EMBL" id="VBOW01000032">
    <property type="protein sequence ID" value="TMQ58613.1"/>
    <property type="molecule type" value="Genomic_DNA"/>
</dbReference>
<dbReference type="Gene3D" id="2.40.170.20">
    <property type="entry name" value="TonB-dependent receptor, beta-barrel domain"/>
    <property type="match status" value="1"/>
</dbReference>
<dbReference type="PANTHER" id="PTHR30069">
    <property type="entry name" value="TONB-DEPENDENT OUTER MEMBRANE RECEPTOR"/>
    <property type="match status" value="1"/>
</dbReference>
<feature type="region of interest" description="Disordered" evidence="12">
    <location>
        <begin position="323"/>
        <end position="342"/>
    </location>
</feature>
<keyword evidence="5 13" id="KW-0732">Signal</keyword>
<gene>
    <name evidence="16" type="ORF">E6K76_07700</name>
</gene>
<keyword evidence="9 10" id="KW-0998">Cell outer membrane</keyword>
<evidence type="ECO:0000313" key="17">
    <source>
        <dbReference type="Proteomes" id="UP000316852"/>
    </source>
</evidence>
<feature type="region of interest" description="Disordered" evidence="12">
    <location>
        <begin position="30"/>
        <end position="52"/>
    </location>
</feature>
<evidence type="ECO:0000256" key="1">
    <source>
        <dbReference type="ARBA" id="ARBA00004571"/>
    </source>
</evidence>
<keyword evidence="4 10" id="KW-0812">Transmembrane</keyword>
<evidence type="ECO:0000256" key="5">
    <source>
        <dbReference type="ARBA" id="ARBA00022729"/>
    </source>
</evidence>
<feature type="domain" description="TonB-dependent receptor-like beta-barrel" evidence="14">
    <location>
        <begin position="271"/>
        <end position="574"/>
    </location>
</feature>
<proteinExistence type="inferred from homology"/>
<evidence type="ECO:0000256" key="7">
    <source>
        <dbReference type="ARBA" id="ARBA00023077"/>
    </source>
</evidence>
<protein>
    <submittedName>
        <fullName evidence="16">TonB-dependent receptor</fullName>
    </submittedName>
</protein>
<reference evidence="16 17" key="1">
    <citation type="journal article" date="2019" name="Nat. Microbiol.">
        <title>Mediterranean grassland soil C-N compound turnover is dependent on rainfall and depth, and is mediated by genomically divergent microorganisms.</title>
        <authorList>
            <person name="Diamond S."/>
            <person name="Andeer P.F."/>
            <person name="Li Z."/>
            <person name="Crits-Christoph A."/>
            <person name="Burstein D."/>
            <person name="Anantharaman K."/>
            <person name="Lane K.R."/>
            <person name="Thomas B.C."/>
            <person name="Pan C."/>
            <person name="Northen T.R."/>
            <person name="Banfield J.F."/>
        </authorList>
    </citation>
    <scope>NUCLEOTIDE SEQUENCE [LARGE SCALE GENOMIC DNA]</scope>
    <source>
        <strain evidence="16">WS_6</strain>
    </source>
</reference>
<evidence type="ECO:0000259" key="15">
    <source>
        <dbReference type="Pfam" id="PF07715"/>
    </source>
</evidence>
<dbReference type="InterPro" id="IPR000531">
    <property type="entry name" value="Beta-barrel_TonB"/>
</dbReference>
<evidence type="ECO:0000256" key="8">
    <source>
        <dbReference type="ARBA" id="ARBA00023136"/>
    </source>
</evidence>
<keyword evidence="6" id="KW-0406">Ion transport</keyword>
<evidence type="ECO:0000256" key="2">
    <source>
        <dbReference type="ARBA" id="ARBA00022448"/>
    </source>
</evidence>
<evidence type="ECO:0000313" key="16">
    <source>
        <dbReference type="EMBL" id="TMQ58613.1"/>
    </source>
</evidence>
<dbReference type="PROSITE" id="PS52016">
    <property type="entry name" value="TONB_DEPENDENT_REC_3"/>
    <property type="match status" value="1"/>
</dbReference>
<keyword evidence="16" id="KW-0675">Receptor</keyword>
<comment type="similarity">
    <text evidence="10 11">Belongs to the TonB-dependent receptor family.</text>
</comment>
<evidence type="ECO:0000256" key="3">
    <source>
        <dbReference type="ARBA" id="ARBA00022452"/>
    </source>
</evidence>
<evidence type="ECO:0000256" key="6">
    <source>
        <dbReference type="ARBA" id="ARBA00023065"/>
    </source>
</evidence>
<accession>A0A538T4P1</accession>
<evidence type="ECO:0000256" key="10">
    <source>
        <dbReference type="PROSITE-ProRule" id="PRU01360"/>
    </source>
</evidence>